<evidence type="ECO:0000313" key="12">
    <source>
        <dbReference type="EMBL" id="ASV69609.1"/>
    </source>
</evidence>
<protein>
    <recommendedName>
        <fullName evidence="11">Tripartite ATP-independent periplasmic transporters DctQ component domain-containing protein</fullName>
    </recommendedName>
</protein>
<evidence type="ECO:0000256" key="2">
    <source>
        <dbReference type="ARBA" id="ARBA00022448"/>
    </source>
</evidence>
<sequence>MLKKLSSLEEGMAGLLFIAGVFVSLYGVFTRYILNMPQAWVTEIFEFLIVWSIFLGFGIALKENRHISVEILFDRLSYKAKMIINCISNCIGAGFAFFLMFTSIKLVTLTRVQGTETVDVGIPIWITLLVLPISMGLLGLYFIRKAYRSAKGDKKELTGEVEELYEEIEQQNRENHNKGVSL</sequence>
<feature type="domain" description="Tripartite ATP-independent periplasmic transporters DctQ component" evidence="11">
    <location>
        <begin position="22"/>
        <end position="151"/>
    </location>
</feature>
<feature type="transmembrane region" description="Helical" evidence="10">
    <location>
        <begin position="12"/>
        <end position="34"/>
    </location>
</feature>
<gene>
    <name evidence="12" type="ORF">CKF48_21240</name>
</gene>
<comment type="subcellular location">
    <subcellularLocation>
        <location evidence="1">Cell inner membrane</location>
        <topology evidence="1">Multi-pass membrane protein</topology>
    </subcellularLocation>
</comment>
<keyword evidence="5 10" id="KW-0812">Transmembrane</keyword>
<dbReference type="EMBL" id="CP022983">
    <property type="protein sequence ID" value="ASV69609.1"/>
    <property type="molecule type" value="Genomic_DNA"/>
</dbReference>
<organism evidence="12 13">
    <name type="scientific">Cytobacillus kochii</name>
    <dbReference type="NCBI Taxonomy" id="859143"/>
    <lineage>
        <taxon>Bacteria</taxon>
        <taxon>Bacillati</taxon>
        <taxon>Bacillota</taxon>
        <taxon>Bacilli</taxon>
        <taxon>Bacillales</taxon>
        <taxon>Bacillaceae</taxon>
        <taxon>Cytobacillus</taxon>
    </lineage>
</organism>
<keyword evidence="6 10" id="KW-1133">Transmembrane helix</keyword>
<evidence type="ECO:0000256" key="3">
    <source>
        <dbReference type="ARBA" id="ARBA00022475"/>
    </source>
</evidence>
<keyword evidence="4" id="KW-0997">Cell inner membrane</keyword>
<dbReference type="Pfam" id="PF04290">
    <property type="entry name" value="DctQ"/>
    <property type="match status" value="1"/>
</dbReference>
<accession>A0A248TNB8</accession>
<keyword evidence="2" id="KW-0813">Transport</keyword>
<feature type="coiled-coil region" evidence="9">
    <location>
        <begin position="147"/>
        <end position="174"/>
    </location>
</feature>
<dbReference type="OrthoDB" id="9815614at2"/>
<dbReference type="InterPro" id="IPR007387">
    <property type="entry name" value="TRAP_DctQ"/>
</dbReference>
<dbReference type="Proteomes" id="UP000215137">
    <property type="component" value="Chromosome"/>
</dbReference>
<dbReference type="GO" id="GO:0022857">
    <property type="term" value="F:transmembrane transporter activity"/>
    <property type="evidence" value="ECO:0007669"/>
    <property type="project" value="TreeGrafter"/>
</dbReference>
<dbReference type="PANTHER" id="PTHR35011:SF2">
    <property type="entry name" value="2,3-DIKETO-L-GULONATE TRAP TRANSPORTER SMALL PERMEASE PROTEIN YIAM"/>
    <property type="match status" value="1"/>
</dbReference>
<evidence type="ECO:0000256" key="7">
    <source>
        <dbReference type="ARBA" id="ARBA00023136"/>
    </source>
</evidence>
<dbReference type="GO" id="GO:0005886">
    <property type="term" value="C:plasma membrane"/>
    <property type="evidence" value="ECO:0007669"/>
    <property type="project" value="UniProtKB-SubCell"/>
</dbReference>
<evidence type="ECO:0000256" key="5">
    <source>
        <dbReference type="ARBA" id="ARBA00022692"/>
    </source>
</evidence>
<evidence type="ECO:0000256" key="6">
    <source>
        <dbReference type="ARBA" id="ARBA00022989"/>
    </source>
</evidence>
<evidence type="ECO:0000259" key="11">
    <source>
        <dbReference type="Pfam" id="PF04290"/>
    </source>
</evidence>
<keyword evidence="3" id="KW-1003">Cell membrane</keyword>
<evidence type="ECO:0000313" key="13">
    <source>
        <dbReference type="Proteomes" id="UP000215137"/>
    </source>
</evidence>
<reference evidence="12 13" key="1">
    <citation type="submission" date="2017-08" db="EMBL/GenBank/DDBJ databases">
        <title>Complete Genome Sequence of Bacillus kochii Oregon-R-modENCODE STRAIN BDGP4, isolated from Drosophila melanogaster gut.</title>
        <authorList>
            <person name="Wan K.H."/>
            <person name="Yu C."/>
            <person name="Park S."/>
            <person name="Hammonds A.S."/>
            <person name="Booth B.W."/>
            <person name="Celniker S.E."/>
        </authorList>
    </citation>
    <scope>NUCLEOTIDE SEQUENCE [LARGE SCALE GENOMIC DNA]</scope>
    <source>
        <strain evidence="12 13">BDGP4</strain>
    </source>
</reference>
<feature type="transmembrane region" description="Helical" evidence="10">
    <location>
        <begin position="40"/>
        <end position="61"/>
    </location>
</feature>
<feature type="transmembrane region" description="Helical" evidence="10">
    <location>
        <begin position="82"/>
        <end position="102"/>
    </location>
</feature>
<dbReference type="PANTHER" id="PTHR35011">
    <property type="entry name" value="2,3-DIKETO-L-GULONATE TRAP TRANSPORTER SMALL PERMEASE PROTEIN YIAM"/>
    <property type="match status" value="1"/>
</dbReference>
<comment type="similarity">
    <text evidence="8">Belongs to the TRAP transporter small permease family.</text>
</comment>
<evidence type="ECO:0000256" key="8">
    <source>
        <dbReference type="ARBA" id="ARBA00038436"/>
    </source>
</evidence>
<dbReference type="AlphaFoldDB" id="A0A248TNB8"/>
<dbReference type="KEGG" id="bko:CKF48_21240"/>
<dbReference type="GO" id="GO:0015740">
    <property type="term" value="P:C4-dicarboxylate transport"/>
    <property type="evidence" value="ECO:0007669"/>
    <property type="project" value="TreeGrafter"/>
</dbReference>
<dbReference type="RefSeq" id="WP_095373173.1">
    <property type="nucleotide sequence ID" value="NZ_CP022983.1"/>
</dbReference>
<evidence type="ECO:0000256" key="4">
    <source>
        <dbReference type="ARBA" id="ARBA00022519"/>
    </source>
</evidence>
<keyword evidence="13" id="KW-1185">Reference proteome</keyword>
<feature type="transmembrane region" description="Helical" evidence="10">
    <location>
        <begin position="122"/>
        <end position="143"/>
    </location>
</feature>
<keyword evidence="9" id="KW-0175">Coiled coil</keyword>
<evidence type="ECO:0000256" key="10">
    <source>
        <dbReference type="SAM" id="Phobius"/>
    </source>
</evidence>
<evidence type="ECO:0000256" key="1">
    <source>
        <dbReference type="ARBA" id="ARBA00004429"/>
    </source>
</evidence>
<proteinExistence type="inferred from homology"/>
<dbReference type="InterPro" id="IPR055348">
    <property type="entry name" value="DctQ"/>
</dbReference>
<keyword evidence="7 10" id="KW-0472">Membrane</keyword>
<evidence type="ECO:0000256" key="9">
    <source>
        <dbReference type="SAM" id="Coils"/>
    </source>
</evidence>
<name>A0A248TNB8_9BACI</name>